<accession>A0A7X0LJL6</accession>
<protein>
    <submittedName>
        <fullName evidence="1">Uncharacterized protein</fullName>
    </submittedName>
</protein>
<name>A0A7X0LJL6_9BACT</name>
<reference evidence="1 2" key="1">
    <citation type="submission" date="2020-08" db="EMBL/GenBank/DDBJ databases">
        <title>Genomic Encyclopedia of Type Strains, Phase IV (KMG-IV): sequencing the most valuable type-strain genomes for metagenomic binning, comparative biology and taxonomic classification.</title>
        <authorList>
            <person name="Goeker M."/>
        </authorList>
    </citation>
    <scope>NUCLEOTIDE SEQUENCE [LARGE SCALE GENOMIC DNA]</scope>
    <source>
        <strain evidence="1 2">DSM 103725</strain>
    </source>
</reference>
<evidence type="ECO:0000313" key="1">
    <source>
        <dbReference type="EMBL" id="MBB6429495.1"/>
    </source>
</evidence>
<organism evidence="1 2">
    <name type="scientific">Algisphaera agarilytica</name>
    <dbReference type="NCBI Taxonomy" id="1385975"/>
    <lineage>
        <taxon>Bacteria</taxon>
        <taxon>Pseudomonadati</taxon>
        <taxon>Planctomycetota</taxon>
        <taxon>Phycisphaerae</taxon>
        <taxon>Phycisphaerales</taxon>
        <taxon>Phycisphaeraceae</taxon>
        <taxon>Algisphaera</taxon>
    </lineage>
</organism>
<gene>
    <name evidence="1" type="ORF">HNQ40_001301</name>
</gene>
<dbReference type="AlphaFoldDB" id="A0A7X0LJL6"/>
<keyword evidence="2" id="KW-1185">Reference proteome</keyword>
<proteinExistence type="predicted"/>
<comment type="caution">
    <text evidence="1">The sequence shown here is derived from an EMBL/GenBank/DDBJ whole genome shotgun (WGS) entry which is preliminary data.</text>
</comment>
<dbReference type="Proteomes" id="UP000541810">
    <property type="component" value="Unassembled WGS sequence"/>
</dbReference>
<sequence>MNPIQTPRSPLLQLKKTIHLKSSPIKIHELIRQAHALFRERETVLYVKSQGAIQAKTLMHGVWKKLSETNLKTENA</sequence>
<dbReference type="EMBL" id="JACHGY010000001">
    <property type="protein sequence ID" value="MBB6429495.1"/>
    <property type="molecule type" value="Genomic_DNA"/>
</dbReference>
<evidence type="ECO:0000313" key="2">
    <source>
        <dbReference type="Proteomes" id="UP000541810"/>
    </source>
</evidence>
<dbReference type="RefSeq" id="WP_184677071.1">
    <property type="nucleotide sequence ID" value="NZ_JACHGY010000001.1"/>
</dbReference>